<name>A0A377AII6_ECOLX</name>
<evidence type="ECO:0000313" key="3">
    <source>
        <dbReference type="Proteomes" id="UP000254052"/>
    </source>
</evidence>
<evidence type="ECO:0000313" key="2">
    <source>
        <dbReference type="EMBL" id="STL17884.1"/>
    </source>
</evidence>
<gene>
    <name evidence="2" type="ORF">NCTC9962_01014</name>
</gene>
<feature type="region of interest" description="Disordered" evidence="1">
    <location>
        <begin position="145"/>
        <end position="167"/>
    </location>
</feature>
<dbReference type="AlphaFoldDB" id="A0A377AII6"/>
<organism evidence="2 3">
    <name type="scientific">Escherichia coli</name>
    <dbReference type="NCBI Taxonomy" id="562"/>
    <lineage>
        <taxon>Bacteria</taxon>
        <taxon>Pseudomonadati</taxon>
        <taxon>Pseudomonadota</taxon>
        <taxon>Gammaproteobacteria</taxon>
        <taxon>Enterobacterales</taxon>
        <taxon>Enterobacteriaceae</taxon>
        <taxon>Escherichia</taxon>
    </lineage>
</organism>
<dbReference type="EMBL" id="UGED01000004">
    <property type="protein sequence ID" value="STL17884.1"/>
    <property type="molecule type" value="Genomic_DNA"/>
</dbReference>
<reference evidence="2 3" key="1">
    <citation type="submission" date="2018-06" db="EMBL/GenBank/DDBJ databases">
        <authorList>
            <consortium name="Pathogen Informatics"/>
            <person name="Doyle S."/>
        </authorList>
    </citation>
    <scope>NUCLEOTIDE SEQUENCE [LARGE SCALE GENOMIC DNA]</scope>
    <source>
        <strain evidence="2 3">NCTC9962</strain>
    </source>
</reference>
<evidence type="ECO:0000256" key="1">
    <source>
        <dbReference type="SAM" id="MobiDB-lite"/>
    </source>
</evidence>
<proteinExistence type="predicted"/>
<accession>A0A377AII6</accession>
<protein>
    <submittedName>
        <fullName evidence="2">Uncharacterized protein</fullName>
    </submittedName>
</protein>
<sequence length="167" mass="18463">MPLSTAEFFFSRRILRSSITATIAIRQIQPIAAISSAAKVPAQPVRPEYRASHRQSFPDLTWQSCHQSGKQRCLLIPSAAPIAFLGTKPTAATPINNCGAKDQETQRKERSQIDIFVTGMLIHTERGDNQRQRDAGHQATATVRQVREPAPQAAYRPAHQLQTGVKP</sequence>
<dbReference type="Proteomes" id="UP000254052">
    <property type="component" value="Unassembled WGS sequence"/>
</dbReference>